<accession>A0A6J6NWE0</accession>
<dbReference type="CDD" id="cd02440">
    <property type="entry name" value="AdoMet_MTases"/>
    <property type="match status" value="1"/>
</dbReference>
<dbReference type="PANTHER" id="PTHR11061:SF30">
    <property type="entry name" value="TRNA (URACIL(54)-C(5))-METHYLTRANSFERASE"/>
    <property type="match status" value="1"/>
</dbReference>
<keyword evidence="3" id="KW-0949">S-adenosyl-L-methionine</keyword>
<organism evidence="5">
    <name type="scientific">freshwater metagenome</name>
    <dbReference type="NCBI Taxonomy" id="449393"/>
    <lineage>
        <taxon>unclassified sequences</taxon>
        <taxon>metagenomes</taxon>
        <taxon>ecological metagenomes</taxon>
    </lineage>
</organism>
<dbReference type="PROSITE" id="PS50926">
    <property type="entry name" value="TRAM"/>
    <property type="match status" value="1"/>
</dbReference>
<evidence type="ECO:0000256" key="2">
    <source>
        <dbReference type="ARBA" id="ARBA00022679"/>
    </source>
</evidence>
<evidence type="ECO:0000256" key="3">
    <source>
        <dbReference type="ARBA" id="ARBA00022691"/>
    </source>
</evidence>
<dbReference type="Pfam" id="PF05958">
    <property type="entry name" value="tRNA_U5-meth_tr"/>
    <property type="match status" value="1"/>
</dbReference>
<proteinExistence type="predicted"/>
<dbReference type="PROSITE" id="PS51687">
    <property type="entry name" value="SAM_MT_RNA_M5U"/>
    <property type="match status" value="1"/>
</dbReference>
<dbReference type="GO" id="GO:0070041">
    <property type="term" value="F:rRNA (uridine-C5-)-methyltransferase activity"/>
    <property type="evidence" value="ECO:0007669"/>
    <property type="project" value="TreeGrafter"/>
</dbReference>
<feature type="domain" description="TRAM" evidence="4">
    <location>
        <begin position="8"/>
        <end position="66"/>
    </location>
</feature>
<dbReference type="Pfam" id="PF01938">
    <property type="entry name" value="TRAM"/>
    <property type="match status" value="1"/>
</dbReference>
<evidence type="ECO:0000313" key="5">
    <source>
        <dbReference type="EMBL" id="CAB4690979.1"/>
    </source>
</evidence>
<dbReference type="InterPro" id="IPR012340">
    <property type="entry name" value="NA-bd_OB-fold"/>
</dbReference>
<evidence type="ECO:0000256" key="1">
    <source>
        <dbReference type="ARBA" id="ARBA00022603"/>
    </source>
</evidence>
<dbReference type="GO" id="GO:0070475">
    <property type="term" value="P:rRNA base methylation"/>
    <property type="evidence" value="ECO:0007669"/>
    <property type="project" value="TreeGrafter"/>
</dbReference>
<keyword evidence="1" id="KW-0489">Methyltransferase</keyword>
<dbReference type="InterPro" id="IPR030391">
    <property type="entry name" value="MeTrfase_TrmA_CS"/>
</dbReference>
<dbReference type="PANTHER" id="PTHR11061">
    <property type="entry name" value="RNA M5U METHYLTRANSFERASE"/>
    <property type="match status" value="1"/>
</dbReference>
<evidence type="ECO:0000259" key="4">
    <source>
        <dbReference type="PROSITE" id="PS50926"/>
    </source>
</evidence>
<keyword evidence="2" id="KW-0808">Transferase</keyword>
<dbReference type="Gene3D" id="3.40.50.150">
    <property type="entry name" value="Vaccinia Virus protein VP39"/>
    <property type="match status" value="2"/>
</dbReference>
<protein>
    <submittedName>
        <fullName evidence="5">Unannotated protein</fullName>
    </submittedName>
</protein>
<dbReference type="PROSITE" id="PS01231">
    <property type="entry name" value="TRMA_2"/>
    <property type="match status" value="1"/>
</dbReference>
<dbReference type="InterPro" id="IPR029063">
    <property type="entry name" value="SAM-dependent_MTases_sf"/>
</dbReference>
<dbReference type="EMBL" id="CAEZXQ010000042">
    <property type="protein sequence ID" value="CAB4690979.1"/>
    <property type="molecule type" value="Genomic_DNA"/>
</dbReference>
<dbReference type="AlphaFoldDB" id="A0A6J6NWE0"/>
<dbReference type="InterPro" id="IPR002792">
    <property type="entry name" value="TRAM_dom"/>
</dbReference>
<reference evidence="5" key="1">
    <citation type="submission" date="2020-05" db="EMBL/GenBank/DDBJ databases">
        <authorList>
            <person name="Chiriac C."/>
            <person name="Salcher M."/>
            <person name="Ghai R."/>
            <person name="Kavagutti S V."/>
        </authorList>
    </citation>
    <scope>NUCLEOTIDE SEQUENCE</scope>
</reference>
<sequence length="401" mass="43766">MESNAQERLKVGEVIEVQIGPVAHGGHFVARYNGQVIFVRHGITDELVKIKITSVSSKIAHADVIEVLKPSENRVSPPCKYAGSCGGCDFQHIEINAQQEYKSAIVKEQFLRIGKMDLDALGFDLKVQALEPTNGLHWRTRMDFAVSPQGGIGFFGARSNEVVAIKDCLIADERMNVAELSGRSWKSDARVEVAVSSTNEISVMRSGRSISGPTQIVEQVGGNSFKISPVSFWQSHKAAPVELTKAVLALLGIKNGDNVCDLYSGVGLFAAAILKEVGDRGFVTLIESDKTAITDARKIFLNKENVKILQGLVAQQLAVVKRADLILLDPPRTGAGEVVIQQMVKFRPRKIVYVACDPAALARDAKTLEESGYKLDHIQAFDLFPMTQHIECVAGFSPVKR</sequence>
<gene>
    <name evidence="5" type="ORF">UFOPK2576_00424</name>
</gene>
<dbReference type="SUPFAM" id="SSF50249">
    <property type="entry name" value="Nucleic acid-binding proteins"/>
    <property type="match status" value="1"/>
</dbReference>
<dbReference type="SUPFAM" id="SSF53335">
    <property type="entry name" value="S-adenosyl-L-methionine-dependent methyltransferases"/>
    <property type="match status" value="1"/>
</dbReference>
<name>A0A6J6NWE0_9ZZZZ</name>
<dbReference type="Gene3D" id="2.40.50.140">
    <property type="entry name" value="Nucleic acid-binding proteins"/>
    <property type="match status" value="1"/>
</dbReference>
<dbReference type="InterPro" id="IPR010280">
    <property type="entry name" value="U5_MeTrfase_fam"/>
</dbReference>
<dbReference type="Gene3D" id="2.40.50.1070">
    <property type="match status" value="1"/>
</dbReference>